<feature type="compositionally biased region" description="Low complexity" evidence="2">
    <location>
        <begin position="366"/>
        <end position="403"/>
    </location>
</feature>
<dbReference type="EMBL" id="LDAU01000054">
    <property type="protein sequence ID" value="KRX09114.1"/>
    <property type="molecule type" value="Genomic_DNA"/>
</dbReference>
<dbReference type="AlphaFoldDB" id="A0A0V0R402"/>
<dbReference type="OrthoDB" id="10429570at2759"/>
<feature type="coiled-coil region" evidence="1">
    <location>
        <begin position="94"/>
        <end position="236"/>
    </location>
</feature>
<gene>
    <name evidence="3" type="ORF">PPERSA_08830</name>
</gene>
<evidence type="ECO:0000313" key="4">
    <source>
        <dbReference type="Proteomes" id="UP000054937"/>
    </source>
</evidence>
<evidence type="ECO:0000256" key="1">
    <source>
        <dbReference type="SAM" id="Coils"/>
    </source>
</evidence>
<feature type="region of interest" description="Disordered" evidence="2">
    <location>
        <begin position="29"/>
        <end position="58"/>
    </location>
</feature>
<feature type="region of interest" description="Disordered" evidence="2">
    <location>
        <begin position="366"/>
        <end position="404"/>
    </location>
</feature>
<feature type="compositionally biased region" description="Polar residues" evidence="2">
    <location>
        <begin position="29"/>
        <end position="39"/>
    </location>
</feature>
<dbReference type="Proteomes" id="UP000054937">
    <property type="component" value="Unassembled WGS sequence"/>
</dbReference>
<protein>
    <submittedName>
        <fullName evidence="3">Uncharacterized protein</fullName>
    </submittedName>
</protein>
<organism evidence="3 4">
    <name type="scientific">Pseudocohnilembus persalinus</name>
    <name type="common">Ciliate</name>
    <dbReference type="NCBI Taxonomy" id="266149"/>
    <lineage>
        <taxon>Eukaryota</taxon>
        <taxon>Sar</taxon>
        <taxon>Alveolata</taxon>
        <taxon>Ciliophora</taxon>
        <taxon>Intramacronucleata</taxon>
        <taxon>Oligohymenophorea</taxon>
        <taxon>Scuticociliatia</taxon>
        <taxon>Philasterida</taxon>
        <taxon>Pseudocohnilembidae</taxon>
        <taxon>Pseudocohnilembus</taxon>
    </lineage>
</organism>
<accession>A0A0V0R402</accession>
<dbReference type="InParanoid" id="A0A0V0R402"/>
<evidence type="ECO:0000256" key="2">
    <source>
        <dbReference type="SAM" id="MobiDB-lite"/>
    </source>
</evidence>
<evidence type="ECO:0000313" key="3">
    <source>
        <dbReference type="EMBL" id="KRX09114.1"/>
    </source>
</evidence>
<proteinExistence type="predicted"/>
<reference evidence="3 4" key="1">
    <citation type="journal article" date="2015" name="Sci. Rep.">
        <title>Genome of the facultative scuticociliatosis pathogen Pseudocohnilembus persalinus provides insight into its virulence through horizontal gene transfer.</title>
        <authorList>
            <person name="Xiong J."/>
            <person name="Wang G."/>
            <person name="Cheng J."/>
            <person name="Tian M."/>
            <person name="Pan X."/>
            <person name="Warren A."/>
            <person name="Jiang C."/>
            <person name="Yuan D."/>
            <person name="Miao W."/>
        </authorList>
    </citation>
    <scope>NUCLEOTIDE SEQUENCE [LARGE SCALE GENOMIC DNA]</scope>
    <source>
        <strain evidence="3">36N120E</strain>
    </source>
</reference>
<name>A0A0V0R402_PSEPJ</name>
<keyword evidence="4" id="KW-1185">Reference proteome</keyword>
<keyword evidence="1" id="KW-0175">Coiled coil</keyword>
<sequence>MSTRNYSKPVPLNQQNDQNFNQQQHINRFGNQSSGTRKNNSLRKEPIFSPQKNVQQHSQIVSPERILGSKISNVNGQNYQGGFYTSHQDGSEIIKAQNNRIQHLEERIEVITTEFKRQKQDLDFKNKEVNSWQQGYETLQNQLNLHMERVRELDKNIEDMKNDQEKMIIACETREREIKNLQKIIKDKNNQIQELQQKKQISEKQEETILKQEDELKILKLDNQKLLNQIEYLENQFKINRQNQFQQSLQKQQQLPNYFQSPQQQRATSPQSNNYYYQNLQNQQNPTIHQSYIVPQQQQLQQQLQQQIYQQQPTSTYYTKVVAPSQIQNFNQNQPFVISNRPEIQYQGTTIRTDKKYLSPQIIVSPPSQQLPQQQTSSVQFQKQNLKQNQNQNNQSQQLVQNDQQKEVKNVSASVQFQTKAQ</sequence>
<comment type="caution">
    <text evidence="3">The sequence shown here is derived from an EMBL/GenBank/DDBJ whole genome shotgun (WGS) entry which is preliminary data.</text>
</comment>